<gene>
    <name evidence="4" type="ORF">BSTOLATCC_MIC44538</name>
</gene>
<evidence type="ECO:0000256" key="3">
    <source>
        <dbReference type="ARBA" id="ARBA00023134"/>
    </source>
</evidence>
<accession>A0AAU9JU20</accession>
<dbReference type="GO" id="GO:0005525">
    <property type="term" value="F:GTP binding"/>
    <property type="evidence" value="ECO:0007669"/>
    <property type="project" value="UniProtKB-KW"/>
</dbReference>
<dbReference type="PROSITE" id="PS51421">
    <property type="entry name" value="RAS"/>
    <property type="match status" value="1"/>
</dbReference>
<protein>
    <submittedName>
        <fullName evidence="4">Uncharacterized protein</fullName>
    </submittedName>
</protein>
<dbReference type="Proteomes" id="UP001162131">
    <property type="component" value="Unassembled WGS sequence"/>
</dbReference>
<keyword evidence="2" id="KW-0547">Nucleotide-binding</keyword>
<dbReference type="Gene3D" id="3.40.50.300">
    <property type="entry name" value="P-loop containing nucleotide triphosphate hydrolases"/>
    <property type="match status" value="1"/>
</dbReference>
<dbReference type="SMART" id="SM00175">
    <property type="entry name" value="RAB"/>
    <property type="match status" value="1"/>
</dbReference>
<dbReference type="SUPFAM" id="SSF81383">
    <property type="entry name" value="F-box domain"/>
    <property type="match status" value="1"/>
</dbReference>
<dbReference type="Pfam" id="PF00071">
    <property type="entry name" value="Ras"/>
    <property type="match status" value="1"/>
</dbReference>
<evidence type="ECO:0000256" key="2">
    <source>
        <dbReference type="ARBA" id="ARBA00022741"/>
    </source>
</evidence>
<keyword evidence="5" id="KW-1185">Reference proteome</keyword>
<dbReference type="InterPro" id="IPR001806">
    <property type="entry name" value="Small_GTPase"/>
</dbReference>
<dbReference type="GO" id="GO:0003924">
    <property type="term" value="F:GTPase activity"/>
    <property type="evidence" value="ECO:0007669"/>
    <property type="project" value="InterPro"/>
</dbReference>
<dbReference type="NCBIfam" id="TIGR00231">
    <property type="entry name" value="small_GTP"/>
    <property type="match status" value="1"/>
</dbReference>
<dbReference type="SMART" id="SM00173">
    <property type="entry name" value="RAS"/>
    <property type="match status" value="1"/>
</dbReference>
<dbReference type="PANTHER" id="PTHR47981:SF20">
    <property type="entry name" value="RAS-RELATED PROTEIN RAB-7A"/>
    <property type="match status" value="1"/>
</dbReference>
<proteinExistence type="inferred from homology"/>
<reference evidence="4" key="1">
    <citation type="submission" date="2021-09" db="EMBL/GenBank/DDBJ databases">
        <authorList>
            <consortium name="AG Swart"/>
            <person name="Singh M."/>
            <person name="Singh A."/>
            <person name="Seah K."/>
            <person name="Emmerich C."/>
        </authorList>
    </citation>
    <scope>NUCLEOTIDE SEQUENCE</scope>
    <source>
        <strain evidence="4">ATCC30299</strain>
    </source>
</reference>
<comment type="caution">
    <text evidence="4">The sequence shown here is derived from an EMBL/GenBank/DDBJ whole genome shotgun (WGS) entry which is preliminary data.</text>
</comment>
<sequence>MRISFYLEESQCQRNCSCCPKTIEKGDLTVRTWYYLRFYFFHLSCYTPGLKQPIYKKDLQIWLANPEKEKIFNLWLEKWNKNFAPINELEIDLPMASKFTYSKPSTYRRAWLETFKFLNAKEIALSISHVNKDFYLISCDEELWYFNSIRDYGKIEPDIRNYREQYILFTLRNCVYCHKNADEDNIVGNLYNKSICKACKGLRRFDKMTVKQIENRYEVDPNLLGLKFDMSVEGWKRTYRFMAIEAIKKNNASFIKVNPTGINVGEENNLDLVLPKTPLNKRIIKIIIVGDSTVGKTSLMNQYVIKRFSEVYRVTIGADYMAKNINIDGKLMTLQIWDKAGWECYFSEEAAFYSEADCCILVYDITSCKSFENLKSLKEKILSLRNDKTDVNFPFIVVGNKVDREDERKISSEIARQWCRENGNIPFYETSAKEYINIDNAFMMIARNVLMHAEINTSECDFPNPDAEKTIKRSPSCVVI</sequence>
<evidence type="ECO:0000313" key="5">
    <source>
        <dbReference type="Proteomes" id="UP001162131"/>
    </source>
</evidence>
<keyword evidence="3" id="KW-0342">GTP-binding</keyword>
<comment type="similarity">
    <text evidence="1">Belongs to the small GTPase superfamily. Rab family.</text>
</comment>
<dbReference type="InterPro" id="IPR027417">
    <property type="entry name" value="P-loop_NTPase"/>
</dbReference>
<organism evidence="4 5">
    <name type="scientific">Blepharisma stoltei</name>
    <dbReference type="NCBI Taxonomy" id="1481888"/>
    <lineage>
        <taxon>Eukaryota</taxon>
        <taxon>Sar</taxon>
        <taxon>Alveolata</taxon>
        <taxon>Ciliophora</taxon>
        <taxon>Postciliodesmatophora</taxon>
        <taxon>Heterotrichea</taxon>
        <taxon>Heterotrichida</taxon>
        <taxon>Blepharismidae</taxon>
        <taxon>Blepharisma</taxon>
    </lineage>
</organism>
<dbReference type="PANTHER" id="PTHR47981">
    <property type="entry name" value="RAB FAMILY"/>
    <property type="match status" value="1"/>
</dbReference>
<dbReference type="SUPFAM" id="SSF52540">
    <property type="entry name" value="P-loop containing nucleoside triphosphate hydrolases"/>
    <property type="match status" value="1"/>
</dbReference>
<evidence type="ECO:0000313" key="4">
    <source>
        <dbReference type="EMBL" id="CAG9327918.1"/>
    </source>
</evidence>
<dbReference type="SMART" id="SM00176">
    <property type="entry name" value="RAN"/>
    <property type="match status" value="1"/>
</dbReference>
<evidence type="ECO:0000256" key="1">
    <source>
        <dbReference type="ARBA" id="ARBA00006270"/>
    </source>
</evidence>
<dbReference type="SMART" id="SM00174">
    <property type="entry name" value="RHO"/>
    <property type="match status" value="1"/>
</dbReference>
<dbReference type="FunFam" id="3.40.50.300:FF:001447">
    <property type="entry name" value="Ras-related protein Rab-1B"/>
    <property type="match status" value="1"/>
</dbReference>
<dbReference type="InterPro" id="IPR005225">
    <property type="entry name" value="Small_GTP-bd"/>
</dbReference>
<dbReference type="PROSITE" id="PS51420">
    <property type="entry name" value="RHO"/>
    <property type="match status" value="1"/>
</dbReference>
<name>A0AAU9JU20_9CILI</name>
<dbReference type="PRINTS" id="PR00449">
    <property type="entry name" value="RASTRNSFRMNG"/>
</dbReference>
<dbReference type="AlphaFoldDB" id="A0AAU9JU20"/>
<dbReference type="EMBL" id="CAJZBQ010000044">
    <property type="protein sequence ID" value="CAG9327918.1"/>
    <property type="molecule type" value="Genomic_DNA"/>
</dbReference>
<dbReference type="PROSITE" id="PS51419">
    <property type="entry name" value="RAB"/>
    <property type="match status" value="1"/>
</dbReference>
<dbReference type="InterPro" id="IPR036047">
    <property type="entry name" value="F-box-like_dom_sf"/>
</dbReference>